<dbReference type="Proteomes" id="UP000036520">
    <property type="component" value="Chromosome"/>
</dbReference>
<reference evidence="1 2" key="1">
    <citation type="submission" date="2015-07" db="EMBL/GenBank/DDBJ databases">
        <authorList>
            <person name="Kim K.M."/>
        </authorList>
    </citation>
    <scope>NUCLEOTIDE SEQUENCE [LARGE SCALE GENOMIC DNA]</scope>
    <source>
        <strain evidence="1 2">KCTC 12363</strain>
    </source>
</reference>
<gene>
    <name evidence="1" type="ORF">CA2015_2335</name>
</gene>
<dbReference type="KEGG" id="camu:CA2015_2335"/>
<organism evidence="1 2">
    <name type="scientific">Cyclobacterium amurskyense</name>
    <dbReference type="NCBI Taxonomy" id="320787"/>
    <lineage>
        <taxon>Bacteria</taxon>
        <taxon>Pseudomonadati</taxon>
        <taxon>Bacteroidota</taxon>
        <taxon>Cytophagia</taxon>
        <taxon>Cytophagales</taxon>
        <taxon>Cyclobacteriaceae</taxon>
        <taxon>Cyclobacterium</taxon>
    </lineage>
</organism>
<accession>A0A0H4PTS5</accession>
<name>A0A0H4PTS5_9BACT</name>
<evidence type="ECO:0000313" key="2">
    <source>
        <dbReference type="Proteomes" id="UP000036520"/>
    </source>
</evidence>
<protein>
    <submittedName>
        <fullName evidence="1">Uncharacterized protein</fullName>
    </submittedName>
</protein>
<dbReference type="EMBL" id="CP012040">
    <property type="protein sequence ID" value="AKP51752.1"/>
    <property type="molecule type" value="Genomic_DNA"/>
</dbReference>
<proteinExistence type="predicted"/>
<dbReference type="AlphaFoldDB" id="A0A0H4PTS5"/>
<evidence type="ECO:0000313" key="1">
    <source>
        <dbReference type="EMBL" id="AKP51752.1"/>
    </source>
</evidence>
<sequence length="170" mass="18849">MESKITELYVLVGSLTSTGFITTKSTDFELAAIQIRIADLDYTEVMASIARPRFSFINAAIACSPRLPEPTQAIESMVITSESTVYAQGNEFLPGEQLNELFKINGNLTIAEYITKQKSDIELFGNIGSSINLQLLEQPDSTINQTFTFDIKFSDLSEMVVISEVFEVNN</sequence>
<keyword evidence="2" id="KW-1185">Reference proteome</keyword>